<dbReference type="Pfam" id="PF09388">
    <property type="entry name" value="SpoOE-like"/>
    <property type="match status" value="1"/>
</dbReference>
<dbReference type="InterPro" id="IPR036638">
    <property type="entry name" value="HLH_DNA-bd_sf"/>
</dbReference>
<organism evidence="1 2">
    <name type="scientific">Priestia megaterium (strain ATCC 14581 / DSM 32 / CCUG 1817 / JCM 2506 / NBRC 15308 / NCIMB 9376 / NCTC 10342 / NRRL B-14308 / VKM B-512 / Ford 19)</name>
    <name type="common">Bacillus megaterium</name>
    <dbReference type="NCBI Taxonomy" id="1348623"/>
    <lineage>
        <taxon>Bacteria</taxon>
        <taxon>Bacillati</taxon>
        <taxon>Bacillota</taxon>
        <taxon>Bacilli</taxon>
        <taxon>Bacillales</taxon>
        <taxon>Bacillaceae</taxon>
        <taxon>Priestia</taxon>
    </lineage>
</organism>
<reference evidence="1 2" key="1">
    <citation type="journal article" date="2015" name="Genome Announc.">
        <title>Complete genome sequences for 35 biothreat assay-relevant bacillus species.</title>
        <authorList>
            <person name="Johnson S.L."/>
            <person name="Daligault H.E."/>
            <person name="Davenport K.W."/>
            <person name="Jaissle J."/>
            <person name="Frey K.G."/>
            <person name="Ladner J.T."/>
            <person name="Broomall S.M."/>
            <person name="Bishop-Lilly K.A."/>
            <person name="Bruce D.C."/>
            <person name="Gibbons H.S."/>
            <person name="Coyne S.R."/>
            <person name="Lo C.C."/>
            <person name="Meincke L."/>
            <person name="Munk A.C."/>
            <person name="Koroleva G.I."/>
            <person name="Rosenzweig C.N."/>
            <person name="Palacios G.F."/>
            <person name="Redden C.L."/>
            <person name="Minogue T.D."/>
            <person name="Chain P.S."/>
        </authorList>
    </citation>
    <scope>NUCLEOTIDE SEQUENCE [LARGE SCALE GENOMIC DNA]</scope>
    <source>
        <strain evidence="2">ATCC 14581 / DSM 32 / JCM 2506 / NBRC 15308 / NCIMB 9376 / NCTC 10342 / NRRL B-14308 / VKM B-512</strain>
    </source>
</reference>
<proteinExistence type="predicted"/>
<protein>
    <submittedName>
        <fullName evidence="1">Spo0E like sporulation regulatory family protein</fullName>
    </submittedName>
</protein>
<dbReference type="AlphaFoldDB" id="A0A0B6AS96"/>
<gene>
    <name evidence="1" type="ORF">BG04_5</name>
</gene>
<dbReference type="HOGENOM" id="CLU_2912866_0_0_9"/>
<sequence length="61" mass="7077">MLLSTHSKDKSMYQILIEEIEQTRTLMIQTAVREGMTSPNTLQVSQSLDALLNKLQIFFYQ</sequence>
<dbReference type="GO" id="GO:0043937">
    <property type="term" value="P:regulation of sporulation"/>
    <property type="evidence" value="ECO:0007669"/>
    <property type="project" value="InterPro"/>
</dbReference>
<accession>A0A0B6AS96</accession>
<dbReference type="Gene3D" id="4.10.280.10">
    <property type="entry name" value="Helix-loop-helix DNA-binding domain"/>
    <property type="match status" value="1"/>
</dbReference>
<name>A0A0B6AS96_PRIM2</name>
<dbReference type="GO" id="GO:0046983">
    <property type="term" value="F:protein dimerization activity"/>
    <property type="evidence" value="ECO:0007669"/>
    <property type="project" value="InterPro"/>
</dbReference>
<dbReference type="InterPro" id="IPR018540">
    <property type="entry name" value="Spo0E-like"/>
</dbReference>
<dbReference type="SUPFAM" id="SSF140500">
    <property type="entry name" value="BAS1536-like"/>
    <property type="match status" value="1"/>
</dbReference>
<dbReference type="EMBL" id="CP009920">
    <property type="protein sequence ID" value="AJI23553.1"/>
    <property type="molecule type" value="Genomic_DNA"/>
</dbReference>
<dbReference type="InterPro" id="IPR037208">
    <property type="entry name" value="Spo0E-like_sf"/>
</dbReference>
<evidence type="ECO:0000313" key="2">
    <source>
        <dbReference type="Proteomes" id="UP000031829"/>
    </source>
</evidence>
<evidence type="ECO:0000313" key="1">
    <source>
        <dbReference type="EMBL" id="AJI23553.1"/>
    </source>
</evidence>
<dbReference type="KEGG" id="bmeg:BG04_5"/>
<dbReference type="Proteomes" id="UP000031829">
    <property type="component" value="Chromosome"/>
</dbReference>
<dbReference type="GeneID" id="93643532"/>
<dbReference type="RefSeq" id="WP_013057763.1">
    <property type="nucleotide sequence ID" value="NZ_BCVB01000006.1"/>
</dbReference>